<dbReference type="OrthoDB" id="9803237at2"/>
<evidence type="ECO:0000256" key="1">
    <source>
        <dbReference type="ARBA" id="ARBA00022679"/>
    </source>
</evidence>
<proteinExistence type="predicted"/>
<dbReference type="GO" id="GO:0003887">
    <property type="term" value="F:DNA-directed DNA polymerase activity"/>
    <property type="evidence" value="ECO:0007669"/>
    <property type="project" value="UniProtKB-KW"/>
</dbReference>
<dbReference type="EMBL" id="FOIN01000001">
    <property type="protein sequence ID" value="SET05714.1"/>
    <property type="molecule type" value="Genomic_DNA"/>
</dbReference>
<dbReference type="AlphaFoldDB" id="A0A1I0BFP9"/>
<keyword evidence="3" id="KW-0235">DNA replication</keyword>
<dbReference type="InterPro" id="IPR016195">
    <property type="entry name" value="Pol/histidinol_Pase-like"/>
</dbReference>
<dbReference type="RefSeq" id="WP_092351395.1">
    <property type="nucleotide sequence ID" value="NZ_FOIN01000001.1"/>
</dbReference>
<keyword evidence="7" id="KW-1185">Reference proteome</keyword>
<reference evidence="7" key="1">
    <citation type="submission" date="2016-10" db="EMBL/GenBank/DDBJ databases">
        <authorList>
            <person name="Varghese N."/>
            <person name="Submissions S."/>
        </authorList>
    </citation>
    <scope>NUCLEOTIDE SEQUENCE [LARGE SCALE GENOMIC DNA]</scope>
    <source>
        <strain evidence="7">DSM 1551</strain>
    </source>
</reference>
<dbReference type="InterPro" id="IPR003141">
    <property type="entry name" value="Pol/His_phosphatase_N"/>
</dbReference>
<evidence type="ECO:0000259" key="5">
    <source>
        <dbReference type="SMART" id="SM00481"/>
    </source>
</evidence>
<keyword evidence="2" id="KW-0548">Nucleotidyltransferase</keyword>
<organism evidence="6 7">
    <name type="scientific">Thomasclavelia cocleata</name>
    <dbReference type="NCBI Taxonomy" id="69824"/>
    <lineage>
        <taxon>Bacteria</taxon>
        <taxon>Bacillati</taxon>
        <taxon>Bacillota</taxon>
        <taxon>Erysipelotrichia</taxon>
        <taxon>Erysipelotrichales</taxon>
        <taxon>Coprobacillaceae</taxon>
        <taxon>Thomasclavelia</taxon>
    </lineage>
</organism>
<dbReference type="SUPFAM" id="SSF89550">
    <property type="entry name" value="PHP domain-like"/>
    <property type="match status" value="1"/>
</dbReference>
<gene>
    <name evidence="6" type="ORF">SAMN04489758_101108</name>
</gene>
<keyword evidence="1" id="KW-0808">Transferase</keyword>
<evidence type="ECO:0000313" key="6">
    <source>
        <dbReference type="EMBL" id="SET05714.1"/>
    </source>
</evidence>
<feature type="domain" description="Polymerase/histidinol phosphatase N-terminal" evidence="5">
    <location>
        <begin position="6"/>
        <end position="77"/>
    </location>
</feature>
<evidence type="ECO:0000256" key="2">
    <source>
        <dbReference type="ARBA" id="ARBA00022695"/>
    </source>
</evidence>
<dbReference type="GO" id="GO:0006260">
    <property type="term" value="P:DNA replication"/>
    <property type="evidence" value="ECO:0007669"/>
    <property type="project" value="UniProtKB-KW"/>
</dbReference>
<dbReference type="InterPro" id="IPR040982">
    <property type="entry name" value="DNA_pol3_finger"/>
</dbReference>
<dbReference type="Gene3D" id="3.20.20.140">
    <property type="entry name" value="Metal-dependent hydrolases"/>
    <property type="match status" value="1"/>
</dbReference>
<evidence type="ECO:0000256" key="3">
    <source>
        <dbReference type="ARBA" id="ARBA00022705"/>
    </source>
</evidence>
<dbReference type="InterPro" id="IPR004013">
    <property type="entry name" value="PHP_dom"/>
</dbReference>
<accession>A0A1I0BFP9</accession>
<sequence length="1060" mass="123031">MSKNYVLYHVHSDLSNGVTNIDSINKYYQYIDYAKSLGMKSFGFAEHGCIYEWKHKKDEIEKAGMKYIHAEEFYVTEELSEKIRDNYHCVLIAKNGNGVEELNKLSSIAFEEDHKYYHPRISLKELEETSDNIIITTACVGGILAKGDKAIQKRFLNLLIKNKHRCFLEVQHHNDAFQKKYNQYLKNISDTTGIPLIAGTDTHALTKEDLEGRRVLQIGKRVNFGNDENNWDMSFKTYDELVEAYKIQNALPEEVYLQAIENTNIMSDMVEEFRLDYSKKYPKLYDDSEGVLLKKIVEGVKNRGINKFPNYKDYIQRINYELQTYKHNEAIDFLLLEEDYKSYLKKQGVNFGYSRGSVSGSVIAYLLGITEIDSIKYNLNFERFMNTERITLADIDTDWFNEDRGMVRDYLFKRDGLYCCDIITFNTIKMKGAIKDIGRALGMSLNETQEISNAVFLNDNKKFEIDELYRKRYPKLFKYVDLVSGTIVSVGSHPAGLVVSPYPIEGKFGTFRSKTNKNPISQINMKEIDSLNYVKLDVLGLDCVGLIYKTCKLAKIDFLLPENMDFTDMNVWEDLAKDTTLIFQFESDFAGNYLKDILKPEVIEKIREKNPDFSYIDLMSMANGAIRPAGASYRDSLAKGLYRDNGHYALNEFLAPTLGYLVYQEQVIEFLHIFCGYSMGQADVIRRGFAKKTGTEKYIPDIKKGFFKTMKENYGVKENESEELIVNFLKVIEDASSYLFSKNHSDPYSFLGFACGYLRHYYPLETFTAALNIYKSDADKMKNIKNYINQKGCYVNGIRFGYSKAEFYMDKKTNSIYQGIESIKYCNGQIAEELFELAKNNYSSFIELLDDMSKTSLDERQTRILIGLNYFSDFGNNVYLEEVYNKYIQLRNAKIISKSKLEKIGISEYYLEKYSKKITPKQYRDIDNLSLLKELSITLEKVCPKPMPVVKQIKFEIENLGYTDYSNSEINNMYYIVIDFVIGNNPTTPRLIIRNLNNGQEIKTRIKRGKKFRDNPFDQFSVLSIKELDKEFKKRPDAEGKWIATDEVEEILNDYEVIKL</sequence>
<evidence type="ECO:0000313" key="7">
    <source>
        <dbReference type="Proteomes" id="UP000198558"/>
    </source>
</evidence>
<name>A0A1I0BFP9_9FIRM</name>
<dbReference type="Pfam" id="PF02811">
    <property type="entry name" value="PHP"/>
    <property type="match status" value="1"/>
</dbReference>
<keyword evidence="4" id="KW-0239">DNA-directed DNA polymerase</keyword>
<dbReference type="SMART" id="SM00481">
    <property type="entry name" value="POLIIIAc"/>
    <property type="match status" value="1"/>
</dbReference>
<dbReference type="GeneID" id="78287153"/>
<dbReference type="PANTHER" id="PTHR32294">
    <property type="entry name" value="DNA POLYMERASE III SUBUNIT ALPHA"/>
    <property type="match status" value="1"/>
</dbReference>
<dbReference type="Pfam" id="PF07733">
    <property type="entry name" value="DNA_pol3_alpha"/>
    <property type="match status" value="1"/>
</dbReference>
<protein>
    <submittedName>
        <fullName evidence="6">DNA polymerase-3 subunit alpha</fullName>
    </submittedName>
</protein>
<dbReference type="PANTHER" id="PTHR32294:SF0">
    <property type="entry name" value="DNA POLYMERASE III SUBUNIT ALPHA"/>
    <property type="match status" value="1"/>
</dbReference>
<dbReference type="Pfam" id="PF17657">
    <property type="entry name" value="DNA_pol3_finger"/>
    <property type="match status" value="1"/>
</dbReference>
<dbReference type="InterPro" id="IPR041931">
    <property type="entry name" value="DNA_pol3_alpha_thumb_dom"/>
</dbReference>
<dbReference type="Proteomes" id="UP000198558">
    <property type="component" value="Unassembled WGS sequence"/>
</dbReference>
<dbReference type="InterPro" id="IPR011708">
    <property type="entry name" value="DNA_pol3_alpha_NTPase_dom"/>
</dbReference>
<dbReference type="Gene3D" id="1.10.10.1600">
    <property type="entry name" value="Bacterial DNA polymerase III alpha subunit, thumb domain"/>
    <property type="match status" value="1"/>
</dbReference>
<dbReference type="GO" id="GO:0008408">
    <property type="term" value="F:3'-5' exonuclease activity"/>
    <property type="evidence" value="ECO:0007669"/>
    <property type="project" value="InterPro"/>
</dbReference>
<evidence type="ECO:0000256" key="4">
    <source>
        <dbReference type="ARBA" id="ARBA00022932"/>
    </source>
</evidence>
<dbReference type="InterPro" id="IPR004805">
    <property type="entry name" value="DnaE2/DnaE/PolC"/>
</dbReference>